<evidence type="ECO:0000313" key="2">
    <source>
        <dbReference type="Proteomes" id="UP000197058"/>
    </source>
</evidence>
<protein>
    <submittedName>
        <fullName evidence="1">Uncharacterized protein</fullName>
    </submittedName>
</protein>
<gene>
    <name evidence="1" type="ORF">CEP64_12395</name>
</gene>
<proteinExistence type="predicted"/>
<evidence type="ECO:0000313" key="1">
    <source>
        <dbReference type="EMBL" id="ASE35354.1"/>
    </source>
</evidence>
<dbReference type="KEGG" id="sscu:CEP64_12395"/>
<dbReference type="EMBL" id="CP022046">
    <property type="protein sequence ID" value="ASE35354.1"/>
    <property type="molecule type" value="Genomic_DNA"/>
</dbReference>
<dbReference type="RefSeq" id="WP_088592612.1">
    <property type="nucleotide sequence ID" value="NZ_CP022046.2"/>
</dbReference>
<name>A0AAI8DJ05_MAMSC</name>
<dbReference type="AlphaFoldDB" id="A0AAI8DJ05"/>
<sequence>MKRQIVIRRTITGWYNLYDKDVLVANVPLQVIKELVPGFNVHSMLACYELDMNLIKYKSS</sequence>
<dbReference type="Proteomes" id="UP000197058">
    <property type="component" value="Chromosome"/>
</dbReference>
<organism evidence="1 2">
    <name type="scientific">Mammaliicoccus sciuri</name>
    <name type="common">Staphylococcus sciuri</name>
    <dbReference type="NCBI Taxonomy" id="1296"/>
    <lineage>
        <taxon>Bacteria</taxon>
        <taxon>Bacillati</taxon>
        <taxon>Bacillota</taxon>
        <taxon>Bacilli</taxon>
        <taxon>Bacillales</taxon>
        <taxon>Staphylococcaceae</taxon>
        <taxon>Mammaliicoccus</taxon>
    </lineage>
</organism>
<reference evidence="2" key="1">
    <citation type="submission" date="2017-06" db="EMBL/GenBank/DDBJ databases">
        <title>FDA dAtabase for Regulatory Grade micrObial Sequences (FDA-ARGOS): Supporting development and validation of Infectious Disease Dx tests.</title>
        <authorList>
            <person name="Goldberg B."/>
            <person name="Campos J."/>
            <person name="Tallon L."/>
            <person name="Sadzewicz L."/>
            <person name="Sengamalay N."/>
            <person name="Ott S."/>
            <person name="Godinez A."/>
            <person name="Nagaraj S."/>
            <person name="Vavikolanu K."/>
            <person name="Nadendla S."/>
            <person name="George J."/>
            <person name="Geyer C."/>
            <person name="Sichtig H."/>
        </authorList>
    </citation>
    <scope>NUCLEOTIDE SEQUENCE [LARGE SCALE GENOMIC DNA]</scope>
    <source>
        <strain evidence="2">FDAARGOS_285</strain>
    </source>
</reference>
<accession>A0AAI8DJ05</accession>